<evidence type="ECO:0000256" key="2">
    <source>
        <dbReference type="ARBA" id="ARBA00022741"/>
    </source>
</evidence>
<dbReference type="PANTHER" id="PTHR46268">
    <property type="entry name" value="STRESS RESPONSE PROTEIN NHAX"/>
    <property type="match status" value="1"/>
</dbReference>
<protein>
    <submittedName>
        <fullName evidence="5">Universal stress protein Rv2005c/MT2061</fullName>
    </submittedName>
</protein>
<proteinExistence type="inferred from homology"/>
<feature type="domain" description="UspA" evidence="4">
    <location>
        <begin position="159"/>
        <end position="292"/>
    </location>
</feature>
<keyword evidence="3" id="KW-0067">ATP-binding</keyword>
<reference evidence="5 6" key="1">
    <citation type="submission" date="2019-02" db="EMBL/GenBank/DDBJ databases">
        <authorList>
            <consortium name="Pathogen Informatics"/>
        </authorList>
    </citation>
    <scope>NUCLEOTIDE SEQUENCE [LARGE SCALE GENOMIC DNA]</scope>
    <source>
        <strain evidence="5 6">3012STDY6756504</strain>
    </source>
</reference>
<evidence type="ECO:0000256" key="1">
    <source>
        <dbReference type="ARBA" id="ARBA00008791"/>
    </source>
</evidence>
<evidence type="ECO:0000259" key="4">
    <source>
        <dbReference type="Pfam" id="PF00582"/>
    </source>
</evidence>
<dbReference type="InterPro" id="IPR006015">
    <property type="entry name" value="Universal_stress_UspA"/>
</dbReference>
<keyword evidence="2" id="KW-0547">Nucleotide-binding</keyword>
<sequence length="293" mass="31047">MSNPRIMPADAPIVVAVDGSPQSMHAAAWAAADAASRGRPLAIVSSPELPSDMRPSVLFSADDIAGSRRRAEQSLERAADFAKKTEVPSVTTELIDGRIVPYLLARSADAVMIVVGSRGLGAYRRSLLGSVSTAVTRHAKCPVAVIRDVSGTDTVSAAKPVLVGVDGTRNSEPAIELAFDEASRRRVGLIALHAWTDVTGMDVPMLDWVDSEDIEAATLAEGLAGYSERYPDVEVRRVLERDRPARSLSREAENAQLVVLGSHGRGGFTGMLLGSTSESVLHSVDCPVIIVRG</sequence>
<dbReference type="InterPro" id="IPR006016">
    <property type="entry name" value="UspA"/>
</dbReference>
<dbReference type="PANTHER" id="PTHR46268:SF27">
    <property type="entry name" value="UNIVERSAL STRESS PROTEIN RV2623"/>
    <property type="match status" value="1"/>
</dbReference>
<dbReference type="RefSeq" id="WP_130918805.1">
    <property type="nucleotide sequence ID" value="NZ_LR215973.1"/>
</dbReference>
<dbReference type="EMBL" id="LR215973">
    <property type="protein sequence ID" value="VFB01224.1"/>
    <property type="molecule type" value="Genomic_DNA"/>
</dbReference>
<dbReference type="Pfam" id="PF00582">
    <property type="entry name" value="Usp"/>
    <property type="match status" value="2"/>
</dbReference>
<gene>
    <name evidence="5" type="ORF">NCTC10797_05041</name>
</gene>
<dbReference type="InterPro" id="IPR014729">
    <property type="entry name" value="Rossmann-like_a/b/a_fold"/>
</dbReference>
<name>A0A4V6ICW4_9NOCA</name>
<accession>A0A4V6ICW4</accession>
<dbReference type="Proteomes" id="UP000290439">
    <property type="component" value="Chromosome"/>
</dbReference>
<dbReference type="Gene3D" id="3.40.50.620">
    <property type="entry name" value="HUPs"/>
    <property type="match status" value="2"/>
</dbReference>
<dbReference type="GO" id="GO:0005524">
    <property type="term" value="F:ATP binding"/>
    <property type="evidence" value="ECO:0007669"/>
    <property type="project" value="UniProtKB-KW"/>
</dbReference>
<evidence type="ECO:0000313" key="6">
    <source>
        <dbReference type="Proteomes" id="UP000290439"/>
    </source>
</evidence>
<evidence type="ECO:0000256" key="3">
    <source>
        <dbReference type="ARBA" id="ARBA00022840"/>
    </source>
</evidence>
<dbReference type="SUPFAM" id="SSF52402">
    <property type="entry name" value="Adenine nucleotide alpha hydrolases-like"/>
    <property type="match status" value="2"/>
</dbReference>
<dbReference type="PRINTS" id="PR01438">
    <property type="entry name" value="UNVRSLSTRESS"/>
</dbReference>
<feature type="domain" description="UspA" evidence="4">
    <location>
        <begin position="12"/>
        <end position="147"/>
    </location>
</feature>
<comment type="similarity">
    <text evidence="1">Belongs to the universal stress protein A family.</text>
</comment>
<dbReference type="AlphaFoldDB" id="A0A4V6ICW4"/>
<evidence type="ECO:0000313" key="5">
    <source>
        <dbReference type="EMBL" id="VFB01224.1"/>
    </source>
</evidence>
<organism evidence="5 6">
    <name type="scientific">Nocardia cyriacigeorgica</name>
    <dbReference type="NCBI Taxonomy" id="135487"/>
    <lineage>
        <taxon>Bacteria</taxon>
        <taxon>Bacillati</taxon>
        <taxon>Actinomycetota</taxon>
        <taxon>Actinomycetes</taxon>
        <taxon>Mycobacteriales</taxon>
        <taxon>Nocardiaceae</taxon>
        <taxon>Nocardia</taxon>
    </lineage>
</organism>